<name>A0ACA9RKD3_9GLOM</name>
<proteinExistence type="predicted"/>
<protein>
    <submittedName>
        <fullName evidence="1">28764_t:CDS:1</fullName>
    </submittedName>
</protein>
<reference evidence="1" key="1">
    <citation type="submission" date="2021-06" db="EMBL/GenBank/DDBJ databases">
        <authorList>
            <person name="Kallberg Y."/>
            <person name="Tangrot J."/>
            <person name="Rosling A."/>
        </authorList>
    </citation>
    <scope>NUCLEOTIDE SEQUENCE</scope>
    <source>
        <strain evidence="1">MA461A</strain>
    </source>
</reference>
<evidence type="ECO:0000313" key="2">
    <source>
        <dbReference type="Proteomes" id="UP000789920"/>
    </source>
</evidence>
<feature type="non-terminal residue" evidence="1">
    <location>
        <position position="1"/>
    </location>
</feature>
<organism evidence="1 2">
    <name type="scientific">Racocetra persica</name>
    <dbReference type="NCBI Taxonomy" id="160502"/>
    <lineage>
        <taxon>Eukaryota</taxon>
        <taxon>Fungi</taxon>
        <taxon>Fungi incertae sedis</taxon>
        <taxon>Mucoromycota</taxon>
        <taxon>Glomeromycotina</taxon>
        <taxon>Glomeromycetes</taxon>
        <taxon>Diversisporales</taxon>
        <taxon>Gigasporaceae</taxon>
        <taxon>Racocetra</taxon>
    </lineage>
</organism>
<sequence length="42" mass="4744">ESGHSVAHLNPVDEMANVGRSIWLEPANYLQLLKYFTLSKKS</sequence>
<evidence type="ECO:0000313" key="1">
    <source>
        <dbReference type="EMBL" id="CAG8796585.1"/>
    </source>
</evidence>
<comment type="caution">
    <text evidence="1">The sequence shown here is derived from an EMBL/GenBank/DDBJ whole genome shotgun (WGS) entry which is preliminary data.</text>
</comment>
<keyword evidence="2" id="KW-1185">Reference proteome</keyword>
<dbReference type="Proteomes" id="UP000789920">
    <property type="component" value="Unassembled WGS sequence"/>
</dbReference>
<gene>
    <name evidence="1" type="ORF">RPERSI_LOCUS20187</name>
</gene>
<accession>A0ACA9RKD3</accession>
<dbReference type="EMBL" id="CAJVQC010056559">
    <property type="protein sequence ID" value="CAG8796585.1"/>
    <property type="molecule type" value="Genomic_DNA"/>
</dbReference>